<dbReference type="Pfam" id="PF00908">
    <property type="entry name" value="dTDP_sugar_isom"/>
    <property type="match status" value="1"/>
</dbReference>
<gene>
    <name evidence="6" type="primary">rfbC</name>
    <name evidence="6" type="ORF">LZZ85_16410</name>
</gene>
<dbReference type="PANTHER" id="PTHR21047">
    <property type="entry name" value="DTDP-6-DEOXY-D-GLUCOSE-3,5 EPIMERASE"/>
    <property type="match status" value="1"/>
</dbReference>
<proteinExistence type="inferred from homology"/>
<dbReference type="Proteomes" id="UP001165367">
    <property type="component" value="Unassembled WGS sequence"/>
</dbReference>
<dbReference type="NCBIfam" id="TIGR01221">
    <property type="entry name" value="rmlC"/>
    <property type="match status" value="1"/>
</dbReference>
<dbReference type="RefSeq" id="WP_237874311.1">
    <property type="nucleotide sequence ID" value="NZ_JAKLTR010000010.1"/>
</dbReference>
<accession>A0ABS9KUB6</accession>
<dbReference type="EMBL" id="JAKLTR010000010">
    <property type="protein sequence ID" value="MCG2615880.1"/>
    <property type="molecule type" value="Genomic_DNA"/>
</dbReference>
<dbReference type="CDD" id="cd00438">
    <property type="entry name" value="cupin_RmlC"/>
    <property type="match status" value="1"/>
</dbReference>
<name>A0ABS9KUB6_9BACT</name>
<dbReference type="InterPro" id="IPR011051">
    <property type="entry name" value="RmlC_Cupin_sf"/>
</dbReference>
<dbReference type="InterPro" id="IPR000888">
    <property type="entry name" value="RmlC-like"/>
</dbReference>
<dbReference type="SUPFAM" id="SSF51182">
    <property type="entry name" value="RmlC-like cupins"/>
    <property type="match status" value="1"/>
</dbReference>
<comment type="pathway">
    <text evidence="5">Carbohydrate biosynthesis; dTDP-L-rhamnose biosynthesis.</text>
</comment>
<evidence type="ECO:0000313" key="7">
    <source>
        <dbReference type="Proteomes" id="UP001165367"/>
    </source>
</evidence>
<comment type="subunit">
    <text evidence="5">Homodimer.</text>
</comment>
<keyword evidence="7" id="KW-1185">Reference proteome</keyword>
<evidence type="ECO:0000256" key="1">
    <source>
        <dbReference type="ARBA" id="ARBA00001298"/>
    </source>
</evidence>
<dbReference type="EC" id="5.1.3.13" evidence="3 5"/>
<comment type="function">
    <text evidence="2 5">Catalyzes the epimerization of the C3' and C5'positions of dTDP-6-deoxy-D-xylo-4-hexulose, forming dTDP-6-deoxy-L-lyxo-4-hexulose.</text>
</comment>
<comment type="catalytic activity">
    <reaction evidence="1 5">
        <text>dTDP-4-dehydro-6-deoxy-alpha-D-glucose = dTDP-4-dehydro-beta-L-rhamnose</text>
        <dbReference type="Rhea" id="RHEA:16969"/>
        <dbReference type="ChEBI" id="CHEBI:57649"/>
        <dbReference type="ChEBI" id="CHEBI:62830"/>
        <dbReference type="EC" id="5.1.3.13"/>
    </reaction>
</comment>
<protein>
    <recommendedName>
        <fullName evidence="4 5">dTDP-4-dehydrorhamnose 3,5-epimerase</fullName>
        <ecNumber evidence="3 5">5.1.3.13</ecNumber>
    </recommendedName>
    <alternativeName>
        <fullName evidence="5">Thymidine diphospho-4-keto-rhamnose 3,5-epimerase</fullName>
    </alternativeName>
</protein>
<organism evidence="6 7">
    <name type="scientific">Terrimonas ginsenosidimutans</name>
    <dbReference type="NCBI Taxonomy" id="2908004"/>
    <lineage>
        <taxon>Bacteria</taxon>
        <taxon>Pseudomonadati</taxon>
        <taxon>Bacteroidota</taxon>
        <taxon>Chitinophagia</taxon>
        <taxon>Chitinophagales</taxon>
        <taxon>Chitinophagaceae</taxon>
        <taxon>Terrimonas</taxon>
    </lineage>
</organism>
<evidence type="ECO:0000256" key="4">
    <source>
        <dbReference type="ARBA" id="ARBA00019595"/>
    </source>
</evidence>
<evidence type="ECO:0000256" key="3">
    <source>
        <dbReference type="ARBA" id="ARBA00012098"/>
    </source>
</evidence>
<dbReference type="Gene3D" id="2.60.120.10">
    <property type="entry name" value="Jelly Rolls"/>
    <property type="match status" value="1"/>
</dbReference>
<dbReference type="InterPro" id="IPR014710">
    <property type="entry name" value="RmlC-like_jellyroll"/>
</dbReference>
<sequence>MPFIETGISGLLVFEPKVFEDSRGYFFEAYNADTFSAQGIEYRFVQDNQSSSSYGVIRGLHFQLLPHAQTKLVRVLSGTILDVAVDIRTGSPTYGKVFSIELSGENKKQLLIPQGFAHGFSVLSERAEVFYKCDSLYNKESDGGVFYGDPALNIDWKIPSDKAIVSEKDQKQPNLADCKHNFTF</sequence>
<dbReference type="GO" id="GO:0008830">
    <property type="term" value="F:dTDP-4-dehydrorhamnose 3,5-epimerase activity"/>
    <property type="evidence" value="ECO:0007669"/>
    <property type="project" value="UniProtKB-EC"/>
</dbReference>
<evidence type="ECO:0000313" key="6">
    <source>
        <dbReference type="EMBL" id="MCG2615880.1"/>
    </source>
</evidence>
<evidence type="ECO:0000256" key="5">
    <source>
        <dbReference type="RuleBase" id="RU364069"/>
    </source>
</evidence>
<reference evidence="6" key="1">
    <citation type="submission" date="2022-01" db="EMBL/GenBank/DDBJ databases">
        <authorList>
            <person name="Jo J.-H."/>
            <person name="Im W.-T."/>
        </authorList>
    </citation>
    <scope>NUCLEOTIDE SEQUENCE</scope>
    <source>
        <strain evidence="6">NA20</strain>
    </source>
</reference>
<keyword evidence="5 6" id="KW-0413">Isomerase</keyword>
<evidence type="ECO:0000256" key="2">
    <source>
        <dbReference type="ARBA" id="ARBA00001997"/>
    </source>
</evidence>
<dbReference type="PANTHER" id="PTHR21047:SF2">
    <property type="entry name" value="THYMIDINE DIPHOSPHO-4-KETO-RHAMNOSE 3,5-EPIMERASE"/>
    <property type="match status" value="1"/>
</dbReference>
<comment type="caution">
    <text evidence="6">The sequence shown here is derived from an EMBL/GenBank/DDBJ whole genome shotgun (WGS) entry which is preliminary data.</text>
</comment>
<comment type="similarity">
    <text evidence="5">Belongs to the dTDP-4-dehydrorhamnose 3,5-epimerase family.</text>
</comment>